<keyword evidence="2" id="KW-0732">Signal</keyword>
<sequence>MKTMKFSLPLTLALAAVLSASPADAQKGGQGNGRGQGQEQRDRDRDRDRDDDDRYDRDDDRDERRARDRRDDRDEPRFERRSDRRVPPGWCRGRGNPHNTAENCRYNSRSSAWERRDSRTGRYETRDQYERRTRDSRYGGTSGSYEEAHREFHYSHDRQCRERAAQRSLDIRWQVQVRSECKATHDEFHRRWGTAHR</sequence>
<evidence type="ECO:0000313" key="3">
    <source>
        <dbReference type="EMBL" id="CAA9377745.1"/>
    </source>
</evidence>
<feature type="chain" id="PRO_5027101242" evidence="2">
    <location>
        <begin position="26"/>
        <end position="197"/>
    </location>
</feature>
<proteinExistence type="predicted"/>
<gene>
    <name evidence="3" type="ORF">AVDCRST_MAG89-5139</name>
</gene>
<dbReference type="AlphaFoldDB" id="A0A6J4N587"/>
<protein>
    <submittedName>
        <fullName evidence="3">Uncharacterized protein</fullName>
    </submittedName>
</protein>
<organism evidence="3">
    <name type="scientific">uncultured Gemmatimonadota bacterium</name>
    <dbReference type="NCBI Taxonomy" id="203437"/>
    <lineage>
        <taxon>Bacteria</taxon>
        <taxon>Pseudomonadati</taxon>
        <taxon>Gemmatimonadota</taxon>
        <taxon>environmental samples</taxon>
    </lineage>
</organism>
<feature type="compositionally biased region" description="Basic and acidic residues" evidence="1">
    <location>
        <begin position="112"/>
        <end position="137"/>
    </location>
</feature>
<evidence type="ECO:0000256" key="2">
    <source>
        <dbReference type="SAM" id="SignalP"/>
    </source>
</evidence>
<feature type="region of interest" description="Disordered" evidence="1">
    <location>
        <begin position="21"/>
        <end position="144"/>
    </location>
</feature>
<feature type="signal peptide" evidence="2">
    <location>
        <begin position="1"/>
        <end position="25"/>
    </location>
</feature>
<feature type="compositionally biased region" description="Polar residues" evidence="1">
    <location>
        <begin position="97"/>
        <end position="111"/>
    </location>
</feature>
<dbReference type="EMBL" id="CADCTV010001079">
    <property type="protein sequence ID" value="CAA9377745.1"/>
    <property type="molecule type" value="Genomic_DNA"/>
</dbReference>
<reference evidence="3" key="1">
    <citation type="submission" date="2020-02" db="EMBL/GenBank/DDBJ databases">
        <authorList>
            <person name="Meier V. D."/>
        </authorList>
    </citation>
    <scope>NUCLEOTIDE SEQUENCE</scope>
    <source>
        <strain evidence="3">AVDCRST_MAG89</strain>
    </source>
</reference>
<evidence type="ECO:0000256" key="1">
    <source>
        <dbReference type="SAM" id="MobiDB-lite"/>
    </source>
</evidence>
<name>A0A6J4N587_9BACT</name>
<feature type="compositionally biased region" description="Basic and acidic residues" evidence="1">
    <location>
        <begin position="39"/>
        <end position="86"/>
    </location>
</feature>
<accession>A0A6J4N587</accession>